<dbReference type="Proteomes" id="UP000231501">
    <property type="component" value="Unassembled WGS sequence"/>
</dbReference>
<reference evidence="1 2" key="1">
    <citation type="submission" date="2017-11" db="EMBL/GenBank/DDBJ databases">
        <title>Draft genome sequence of Mitsuaria sp. HWN-4.</title>
        <authorList>
            <person name="Gundlapally S.R."/>
        </authorList>
    </citation>
    <scope>NUCLEOTIDE SEQUENCE [LARGE SCALE GENOMIC DNA]</scope>
    <source>
        <strain evidence="1 2">HWN-4</strain>
    </source>
</reference>
<name>A0A2G9C6Q3_9BURK</name>
<evidence type="ECO:0000313" key="2">
    <source>
        <dbReference type="Proteomes" id="UP000231501"/>
    </source>
</evidence>
<gene>
    <name evidence="1" type="ORF">CS062_16255</name>
</gene>
<accession>A0A2G9C6Q3</accession>
<proteinExistence type="predicted"/>
<dbReference type="OrthoDB" id="6052886at2"/>
<protein>
    <submittedName>
        <fullName evidence="1">Uncharacterized protein</fullName>
    </submittedName>
</protein>
<sequence>MTKKWAEVIATPEFRALKPEDQEAARAQYFAEVVAPQVPKDQVDAARSQFDAEYGIGGSQVQAPAAPQRSTGQEIARQLGLTVRHSIAGLTALPGMAADVLGAAYNKTADAVAGENNGFRFLPTSVALQRNMTTAGLPAPETATERVVGDAAGAMAGAGASAAVGKVLSGSASSVAANVGTKLQQGMGAQTAAAASGGTAAGVTRENGGGIGAQIAAGVIGSLLPGGAPALAREGTRRLLRGGEEGRQRVEQAVQLFDEAAGTTPSLAQATQGRVATALESGLAKVPGGAGVISKFAQRQADDMQAAVQKLSDDLAPGASAVNAGEAIKRGVETFKRGFNEVQAGLYEELGELLPKGQPIAVDRTRQALAEMNAGIEGAPNLSKWFKNAKIQGIEKALGDDLNLSTQVPGQSSVMPMASPPPALPYEAIKKLRTLVGKEITDGSLVSDVPRSKWRALYGALSEDLGDAAKAAGPRAEEAWAKANDYTSKHMQRLEELSGIVGRDAPEKVFSAAIAGTAEGDTIIKRVMSALPLEERNQVAAAVLQRMGRATAGQQNAMGDAFSPETFLTSLAKMSPPARQTIFGATSSDDLLKRLGQIAKISETRREGSKVFANPSGTAGAGAQIAVGSGLGTAGVHALSTGDVLPVLAATAPIVGSNLAARVMTSPRVLRMAASRTQLSDGAPAVAVGAASRLNSAGDLDPSERAVGEVYMTPRGRFVWLGNGWGPAR</sequence>
<dbReference type="AlphaFoldDB" id="A0A2G9C6Q3"/>
<comment type="caution">
    <text evidence="1">The sequence shown here is derived from an EMBL/GenBank/DDBJ whole genome shotgun (WGS) entry which is preliminary data.</text>
</comment>
<dbReference type="RefSeq" id="WP_099862659.1">
    <property type="nucleotide sequence ID" value="NZ_PEOG01000045.1"/>
</dbReference>
<keyword evidence="2" id="KW-1185">Reference proteome</keyword>
<dbReference type="EMBL" id="PEOG01000045">
    <property type="protein sequence ID" value="PIM52106.1"/>
    <property type="molecule type" value="Genomic_DNA"/>
</dbReference>
<evidence type="ECO:0000313" key="1">
    <source>
        <dbReference type="EMBL" id="PIM52106.1"/>
    </source>
</evidence>
<organism evidence="1 2">
    <name type="scientific">Roseateles chitinivorans</name>
    <dbReference type="NCBI Taxonomy" id="2917965"/>
    <lineage>
        <taxon>Bacteria</taxon>
        <taxon>Pseudomonadati</taxon>
        <taxon>Pseudomonadota</taxon>
        <taxon>Betaproteobacteria</taxon>
        <taxon>Burkholderiales</taxon>
        <taxon>Sphaerotilaceae</taxon>
        <taxon>Roseateles</taxon>
    </lineage>
</organism>